<evidence type="ECO:0000256" key="1">
    <source>
        <dbReference type="SAM" id="MobiDB-lite"/>
    </source>
</evidence>
<dbReference type="AlphaFoldDB" id="A0AA38WQ21"/>
<gene>
    <name evidence="2" type="ORF">H2200_013472</name>
</gene>
<reference evidence="2" key="1">
    <citation type="submission" date="2022-10" db="EMBL/GenBank/DDBJ databases">
        <title>Culturing micro-colonial fungi from biological soil crusts in the Mojave desert and describing Neophaeococcomyces mojavensis, and introducing the new genera and species Taxawa tesnikishii.</title>
        <authorList>
            <person name="Kurbessoian T."/>
            <person name="Stajich J.E."/>
        </authorList>
    </citation>
    <scope>NUCLEOTIDE SEQUENCE</scope>
    <source>
        <strain evidence="2">TK_41</strain>
    </source>
</reference>
<keyword evidence="3" id="KW-1185">Reference proteome</keyword>
<sequence>MLGNVSSLISQNPSFSAVAIIVEASALPTPVPLPEGVTYSRFISHILVDESSEGKGRRPTHPIAVPASFRASNNSPSGGEYFPGIPAISASKFWKARSKPNEAAYE</sequence>
<name>A0AA38WQ21_9EURO</name>
<dbReference type="EMBL" id="JAPDRK010000029">
    <property type="protein sequence ID" value="KAJ9602112.1"/>
    <property type="molecule type" value="Genomic_DNA"/>
</dbReference>
<evidence type="ECO:0000313" key="2">
    <source>
        <dbReference type="EMBL" id="KAJ9602112.1"/>
    </source>
</evidence>
<protein>
    <submittedName>
        <fullName evidence="2">Uncharacterized protein</fullName>
    </submittedName>
</protein>
<comment type="caution">
    <text evidence="2">The sequence shown here is derived from an EMBL/GenBank/DDBJ whole genome shotgun (WGS) entry which is preliminary data.</text>
</comment>
<accession>A0AA38WQ21</accession>
<feature type="region of interest" description="Disordered" evidence="1">
    <location>
        <begin position="51"/>
        <end position="71"/>
    </location>
</feature>
<evidence type="ECO:0000313" key="3">
    <source>
        <dbReference type="Proteomes" id="UP001172673"/>
    </source>
</evidence>
<proteinExistence type="predicted"/>
<organism evidence="2 3">
    <name type="scientific">Cladophialophora chaetospira</name>
    <dbReference type="NCBI Taxonomy" id="386627"/>
    <lineage>
        <taxon>Eukaryota</taxon>
        <taxon>Fungi</taxon>
        <taxon>Dikarya</taxon>
        <taxon>Ascomycota</taxon>
        <taxon>Pezizomycotina</taxon>
        <taxon>Eurotiomycetes</taxon>
        <taxon>Chaetothyriomycetidae</taxon>
        <taxon>Chaetothyriales</taxon>
        <taxon>Herpotrichiellaceae</taxon>
        <taxon>Cladophialophora</taxon>
    </lineage>
</organism>
<dbReference type="Proteomes" id="UP001172673">
    <property type="component" value="Unassembled WGS sequence"/>
</dbReference>